<comment type="domain">
    <text evidence="7">Possesses an unusual extended V-shaped dimeric structure with each monomer consisting of three distinct domains arranged along a curved 'spinal' alpha-helix. The N-terminal catalytic domain specifically recognizes the glutamate moiety of the substrate. The second domain is the NADPH-binding domain, and the third C-terminal domain is responsible for dimerization.</text>
</comment>
<evidence type="ECO:0000259" key="9">
    <source>
        <dbReference type="Pfam" id="PF05201"/>
    </source>
</evidence>
<dbReference type="InterPro" id="IPR000343">
    <property type="entry name" value="4pyrrol_synth_GluRdtase"/>
</dbReference>
<feature type="domain" description="Glutamyl-tRNA reductase N-terminal" evidence="9">
    <location>
        <begin position="162"/>
        <end position="306"/>
    </location>
</feature>
<dbReference type="GO" id="GO:0008883">
    <property type="term" value="F:glutamyl-tRNA reductase activity"/>
    <property type="evidence" value="ECO:0007669"/>
    <property type="project" value="UniProtKB-UniRule"/>
</dbReference>
<comment type="catalytic activity">
    <reaction evidence="6">
        <text>precorrin-2 + NAD(+) = sirohydrochlorin + NADH + 2 H(+)</text>
        <dbReference type="Rhea" id="RHEA:15613"/>
        <dbReference type="ChEBI" id="CHEBI:15378"/>
        <dbReference type="ChEBI" id="CHEBI:57540"/>
        <dbReference type="ChEBI" id="CHEBI:57945"/>
        <dbReference type="ChEBI" id="CHEBI:58351"/>
        <dbReference type="ChEBI" id="CHEBI:58827"/>
        <dbReference type="EC" id="1.3.1.76"/>
    </reaction>
</comment>
<comment type="pathway">
    <text evidence="1">Porphyrin-containing compound metabolism; siroheme biosynthesis; sirohydrochlorin from precorrin-2: step 1/1.</text>
</comment>
<dbReference type="SUPFAM" id="SSF69742">
    <property type="entry name" value="Glutamyl tRNA-reductase catalytic, N-terminal domain"/>
    <property type="match status" value="1"/>
</dbReference>
<keyword evidence="3 7" id="KW-0560">Oxidoreductase</keyword>
<evidence type="ECO:0000256" key="1">
    <source>
        <dbReference type="ARBA" id="ARBA00005010"/>
    </source>
</evidence>
<comment type="caution">
    <text evidence="7">Lacks conserved residue(s) required for the propagation of feature annotation.</text>
</comment>
<keyword evidence="2 7" id="KW-0521">NADP</keyword>
<evidence type="ECO:0000256" key="7">
    <source>
        <dbReference type="HAMAP-Rule" id="MF_00087"/>
    </source>
</evidence>
<dbReference type="NCBIfam" id="TIGR01470">
    <property type="entry name" value="cysG_Nterm"/>
    <property type="match status" value="1"/>
</dbReference>
<dbReference type="KEGG" id="taer:GT409_03765"/>
<evidence type="ECO:0000256" key="4">
    <source>
        <dbReference type="ARBA" id="ARBA00023027"/>
    </source>
</evidence>
<accession>A0A6P1M430</accession>
<keyword evidence="4" id="KW-0520">NAD</keyword>
<gene>
    <name evidence="7" type="primary">hemA</name>
    <name evidence="10" type="ORF">GT409_03765</name>
</gene>
<dbReference type="PANTHER" id="PTHR43013:SF1">
    <property type="entry name" value="GLUTAMYL-TRNA REDUCTASE"/>
    <property type="match status" value="1"/>
</dbReference>
<comment type="miscellaneous">
    <text evidence="7">During catalysis, the active site Cys acts as a nucleophile attacking the alpha-carbonyl group of tRNA-bound glutamate with the formation of a thioester intermediate between enzyme and glutamate, and the concomitant release of tRNA(Glu). The thioester intermediate is finally reduced by direct hydride transfer from NADPH, to form the product GSA.</text>
</comment>
<keyword evidence="11" id="KW-1185">Reference proteome</keyword>
<dbReference type="Pfam" id="PF13241">
    <property type="entry name" value="NAD_binding_7"/>
    <property type="match status" value="1"/>
</dbReference>
<reference evidence="10 11" key="1">
    <citation type="submission" date="2020-01" db="EMBL/GenBank/DDBJ databases">
        <title>Ponticoccus aerotolerans gen. nov., sp. nov., an anaerobic bacterium and proposal of Ponticoccusceae fam. nov., Ponticoccusles ord. nov. and Ponticoccuse classis nov. in the phylum Kiritimatiellaeota.</title>
        <authorList>
            <person name="Zhou L.Y."/>
            <person name="Du Z.J."/>
        </authorList>
    </citation>
    <scope>NUCLEOTIDE SEQUENCE [LARGE SCALE GENOMIC DNA]</scope>
    <source>
        <strain evidence="10 11">S-5007</strain>
    </source>
</reference>
<dbReference type="InterPro" id="IPR036291">
    <property type="entry name" value="NAD(P)-bd_dom_sf"/>
</dbReference>
<name>A0A6P1M430_9BACT</name>
<proteinExistence type="inferred from homology"/>
<evidence type="ECO:0000256" key="3">
    <source>
        <dbReference type="ARBA" id="ARBA00023002"/>
    </source>
</evidence>
<keyword evidence="5 7" id="KW-0627">Porphyrin biosynthesis</keyword>
<evidence type="ECO:0000313" key="11">
    <source>
        <dbReference type="Proteomes" id="UP000464954"/>
    </source>
</evidence>
<feature type="site" description="Important for activity" evidence="7">
    <location>
        <position position="250"/>
    </location>
</feature>
<dbReference type="AlphaFoldDB" id="A0A6P1M430"/>
<comment type="catalytic activity">
    <reaction evidence="7">
        <text>(S)-4-amino-5-oxopentanoate + tRNA(Glu) + NADP(+) = L-glutamyl-tRNA(Glu) + NADPH + H(+)</text>
        <dbReference type="Rhea" id="RHEA:12344"/>
        <dbReference type="Rhea" id="RHEA-COMP:9663"/>
        <dbReference type="Rhea" id="RHEA-COMP:9680"/>
        <dbReference type="ChEBI" id="CHEBI:15378"/>
        <dbReference type="ChEBI" id="CHEBI:57501"/>
        <dbReference type="ChEBI" id="CHEBI:57783"/>
        <dbReference type="ChEBI" id="CHEBI:58349"/>
        <dbReference type="ChEBI" id="CHEBI:78442"/>
        <dbReference type="ChEBI" id="CHEBI:78520"/>
        <dbReference type="EC" id="1.2.1.70"/>
    </reaction>
</comment>
<dbReference type="HAMAP" id="MF_00087">
    <property type="entry name" value="Glu_tRNA_reductase"/>
    <property type="match status" value="1"/>
</dbReference>
<dbReference type="RefSeq" id="WP_160627079.1">
    <property type="nucleotide sequence ID" value="NZ_CP047593.1"/>
</dbReference>
<feature type="binding site" evidence="7">
    <location>
        <position position="260"/>
    </location>
    <ligand>
        <name>substrate</name>
    </ligand>
</feature>
<dbReference type="PANTHER" id="PTHR43013">
    <property type="entry name" value="GLUTAMYL-TRNA REDUCTASE"/>
    <property type="match status" value="1"/>
</dbReference>
<feature type="binding site" evidence="7">
    <location>
        <begin position="205"/>
        <end position="208"/>
    </location>
    <ligand>
        <name>substrate</name>
    </ligand>
</feature>
<feature type="binding site" evidence="7">
    <location>
        <position position="271"/>
    </location>
    <ligand>
        <name>substrate</name>
    </ligand>
</feature>
<comment type="pathway">
    <text evidence="7">Porphyrin-containing compound metabolism; protoporphyrin-IX biosynthesis; 5-aminolevulinate from L-glutamyl-tRNA(Glu): step 1/2.</text>
</comment>
<comment type="function">
    <text evidence="7">Catalyzes the NADPH-dependent reduction of glutamyl-tRNA(Glu) to glutamate 1-semialdehyde (GSA).</text>
</comment>
<organism evidence="10 11">
    <name type="scientific">Tichowtungia aerotolerans</name>
    <dbReference type="NCBI Taxonomy" id="2697043"/>
    <lineage>
        <taxon>Bacteria</taxon>
        <taxon>Pseudomonadati</taxon>
        <taxon>Kiritimatiellota</taxon>
        <taxon>Tichowtungiia</taxon>
        <taxon>Tichowtungiales</taxon>
        <taxon>Tichowtungiaceae</taxon>
        <taxon>Tichowtungia</taxon>
    </lineage>
</organism>
<dbReference type="GO" id="GO:0019354">
    <property type="term" value="P:siroheme biosynthetic process"/>
    <property type="evidence" value="ECO:0007669"/>
    <property type="project" value="UniProtKB-UniPathway"/>
</dbReference>
<evidence type="ECO:0000256" key="6">
    <source>
        <dbReference type="ARBA" id="ARBA00047561"/>
    </source>
</evidence>
<evidence type="ECO:0000256" key="5">
    <source>
        <dbReference type="ARBA" id="ARBA00023244"/>
    </source>
</evidence>
<dbReference type="Gene3D" id="3.40.50.720">
    <property type="entry name" value="NAD(P)-binding Rossmann-like Domain"/>
    <property type="match status" value="2"/>
</dbReference>
<dbReference type="SUPFAM" id="SSF51735">
    <property type="entry name" value="NAD(P)-binding Rossmann-fold domains"/>
    <property type="match status" value="2"/>
</dbReference>
<dbReference type="Pfam" id="PF01488">
    <property type="entry name" value="Shikimate_DH"/>
    <property type="match status" value="1"/>
</dbReference>
<dbReference type="EMBL" id="CP047593">
    <property type="protein sequence ID" value="QHI68601.1"/>
    <property type="molecule type" value="Genomic_DNA"/>
</dbReference>
<sequence length="491" mass="54903">MNDKLNQTKSMPVSLLLDGRPCLVVGGGKVAFRKAGHLIDSGAEVTVVSPDLCDKFSELSIHHVARKFEPDDVDGMVLVFAATNDRYVNRQVLEHCRKKNILCSCVDGNWAQSDFTTPAIARHGSLTLTVATGGQSCRQAKMVKDSLARHLEMIETVELVVVGTDHHHLSLEQREPFHLTGPRSGRTGFMLMQLWGVHEFMILNTCNRVELIAVVSHETAHNGILRHVLGFDKLSDEQFYIHRGAEAFGHLCLVTAGMLSQTPGESHIAAQIKQTFDSARESGWAGSMMQEWVSSLLHVSKHIQTEIAPGLRFEEIEDLVLSYLEDRQTDLSEKKLLILGAGMVGQGLVANSFPKVGQIVWCYHRNRPELSRHWKNVELCDFNSIKDRLGDADIVVSAADAPGHLLHSGHAPFFDHEKEVTLIDLGMPRNIDPALKELSPEPILIDLDGLKQWHRSRMGNLNESLEKCRRIIGEHQEQYERIINSFQGRHA</sequence>
<comment type="similarity">
    <text evidence="7">Belongs to the glutamyl-tRNA reductase family.</text>
</comment>
<feature type="domain" description="Quinate/shikimate 5-dehydrogenase/glutamyl-tRNA reductase" evidence="8">
    <location>
        <begin position="327"/>
        <end position="451"/>
    </location>
</feature>
<dbReference type="UniPathway" id="UPA00262">
    <property type="reaction ID" value="UER00222"/>
</dbReference>
<dbReference type="UniPathway" id="UPA00251">
    <property type="reaction ID" value="UER00316"/>
</dbReference>
<dbReference type="InterPro" id="IPR006151">
    <property type="entry name" value="Shikm_DH/Glu-tRNA_Rdtase"/>
</dbReference>
<dbReference type="Proteomes" id="UP000464954">
    <property type="component" value="Chromosome"/>
</dbReference>
<dbReference type="InterPro" id="IPR006367">
    <property type="entry name" value="Sirohaem_synthase_N"/>
</dbReference>
<feature type="active site" description="Nucleophile" evidence="7">
    <location>
        <position position="206"/>
    </location>
</feature>
<dbReference type="InterPro" id="IPR036343">
    <property type="entry name" value="GluRdtase_N_sf"/>
</dbReference>
<evidence type="ECO:0000313" key="10">
    <source>
        <dbReference type="EMBL" id="QHI68601.1"/>
    </source>
</evidence>
<dbReference type="Pfam" id="PF05201">
    <property type="entry name" value="GlutR_N"/>
    <property type="match status" value="1"/>
</dbReference>
<dbReference type="SUPFAM" id="SSF75615">
    <property type="entry name" value="Siroheme synthase middle domains-like"/>
    <property type="match status" value="1"/>
</dbReference>
<dbReference type="Gene3D" id="3.30.460.30">
    <property type="entry name" value="Glutamyl-tRNA reductase, N-terminal domain"/>
    <property type="match status" value="1"/>
</dbReference>
<dbReference type="GO" id="GO:0043115">
    <property type="term" value="F:precorrin-2 dehydrogenase activity"/>
    <property type="evidence" value="ECO:0007669"/>
    <property type="project" value="UniProtKB-EC"/>
</dbReference>
<protein>
    <recommendedName>
        <fullName evidence="7">Glutamyl-tRNA reductase</fullName>
        <shortName evidence="7">GluTR</shortName>
        <ecNumber evidence="7">1.2.1.70</ecNumber>
    </recommendedName>
</protein>
<evidence type="ECO:0000259" key="8">
    <source>
        <dbReference type="Pfam" id="PF01488"/>
    </source>
</evidence>
<evidence type="ECO:0000256" key="2">
    <source>
        <dbReference type="ARBA" id="ARBA00022857"/>
    </source>
</evidence>
<dbReference type="GO" id="GO:0019353">
    <property type="term" value="P:protoporphyrinogen IX biosynthetic process from glutamate"/>
    <property type="evidence" value="ECO:0007669"/>
    <property type="project" value="TreeGrafter"/>
</dbReference>
<comment type="subunit">
    <text evidence="7">Homodimer.</text>
</comment>
<dbReference type="EC" id="1.2.1.70" evidence="7"/>
<dbReference type="GO" id="GO:0050661">
    <property type="term" value="F:NADP binding"/>
    <property type="evidence" value="ECO:0007669"/>
    <property type="project" value="InterPro"/>
</dbReference>
<dbReference type="InterPro" id="IPR015895">
    <property type="entry name" value="4pyrrol_synth_GluRdtase_N"/>
</dbReference>
<feature type="binding site" evidence="7">
    <location>
        <begin position="340"/>
        <end position="345"/>
    </location>
    <ligand>
        <name>NADP(+)</name>
        <dbReference type="ChEBI" id="CHEBI:58349"/>
    </ligand>
</feature>